<reference evidence="1 2" key="1">
    <citation type="submission" date="2023-09" db="EMBL/GenBank/DDBJ databases">
        <title>Pyrofollis japonicus gen. nov. sp. nov., a novel member of the family Pyrodictiaceae isolated from the Iheya North hydrothermal field.</title>
        <authorList>
            <person name="Miyazaki U."/>
            <person name="Sanari M."/>
            <person name="Tame A."/>
            <person name="Kitajima M."/>
            <person name="Okamoto A."/>
            <person name="Sawayama S."/>
            <person name="Miyazaki J."/>
            <person name="Takai K."/>
            <person name="Nakagawa S."/>
        </authorList>
    </citation>
    <scope>NUCLEOTIDE SEQUENCE [LARGE SCALE GENOMIC DNA]</scope>
    <source>
        <strain evidence="1 2">AV2</strain>
    </source>
</reference>
<dbReference type="Gene3D" id="3.10.20.30">
    <property type="match status" value="1"/>
</dbReference>
<protein>
    <submittedName>
        <fullName evidence="1">MoaD family protein</fullName>
    </submittedName>
</protein>
<proteinExistence type="predicted"/>
<dbReference type="RefSeq" id="WP_338251490.1">
    <property type="nucleotide sequence ID" value="NZ_AP028907.1"/>
</dbReference>
<accession>A0ABM8ITJ5</accession>
<gene>
    <name evidence="1" type="ORF">PABY_04440</name>
</gene>
<dbReference type="InterPro" id="IPR010038">
    <property type="entry name" value="MoaD_arc-typ"/>
</dbReference>
<dbReference type="InterPro" id="IPR012675">
    <property type="entry name" value="Beta-grasp_dom_sf"/>
</dbReference>
<dbReference type="PANTHER" id="PTHR38031">
    <property type="entry name" value="SULFUR CARRIER PROTEIN SLR0821-RELATED"/>
    <property type="match status" value="1"/>
</dbReference>
<evidence type="ECO:0000313" key="2">
    <source>
        <dbReference type="Proteomes" id="UP001341135"/>
    </source>
</evidence>
<name>A0ABM8ITJ5_9CREN</name>
<dbReference type="Pfam" id="PF02597">
    <property type="entry name" value="ThiS"/>
    <property type="match status" value="1"/>
</dbReference>
<sequence>MPRVKVKLFAIYSEAAGIRELEVDLPENATVLDLARLLEEKFPGLRGELVEGNDISEEARVLVNGRNIEWLEGSKTRLRDGDTVAFFPPAAGG</sequence>
<dbReference type="InterPro" id="IPR052045">
    <property type="entry name" value="Sulfur_Carrier/Prot_Modifier"/>
</dbReference>
<dbReference type="EMBL" id="AP028907">
    <property type="protein sequence ID" value="BES80877.1"/>
    <property type="molecule type" value="Genomic_DNA"/>
</dbReference>
<dbReference type="SUPFAM" id="SSF54285">
    <property type="entry name" value="MoaD/ThiS"/>
    <property type="match status" value="1"/>
</dbReference>
<dbReference type="InterPro" id="IPR054834">
    <property type="entry name" value="SAMP1_3"/>
</dbReference>
<dbReference type="NCBIfam" id="NF041918">
    <property type="entry name" value="SAMP1"/>
    <property type="match status" value="1"/>
</dbReference>
<dbReference type="GeneID" id="89288478"/>
<keyword evidence="2" id="KW-1185">Reference proteome</keyword>
<dbReference type="InterPro" id="IPR003749">
    <property type="entry name" value="ThiS/MoaD-like"/>
</dbReference>
<dbReference type="PANTHER" id="PTHR38031:SF1">
    <property type="entry name" value="SULFUR CARRIER PROTEIN CYSO"/>
    <property type="match status" value="1"/>
</dbReference>
<organism evidence="1 2">
    <name type="scientific">Pyrodictium abyssi</name>
    <dbReference type="NCBI Taxonomy" id="54256"/>
    <lineage>
        <taxon>Archaea</taxon>
        <taxon>Thermoproteota</taxon>
        <taxon>Thermoprotei</taxon>
        <taxon>Desulfurococcales</taxon>
        <taxon>Pyrodictiaceae</taxon>
        <taxon>Pyrodictium</taxon>
    </lineage>
</organism>
<dbReference type="NCBIfam" id="TIGR01687">
    <property type="entry name" value="moaD_arch"/>
    <property type="match status" value="1"/>
</dbReference>
<dbReference type="InterPro" id="IPR016155">
    <property type="entry name" value="Mopterin_synth/thiamin_S_b"/>
</dbReference>
<dbReference type="Proteomes" id="UP001341135">
    <property type="component" value="Chromosome"/>
</dbReference>
<evidence type="ECO:0000313" key="1">
    <source>
        <dbReference type="EMBL" id="BES80877.1"/>
    </source>
</evidence>